<feature type="region of interest" description="Disordered" evidence="1">
    <location>
        <begin position="416"/>
        <end position="438"/>
    </location>
</feature>
<evidence type="ECO:0000256" key="1">
    <source>
        <dbReference type="SAM" id="MobiDB-lite"/>
    </source>
</evidence>
<dbReference type="EMBL" id="BKCJ010001862">
    <property type="protein sequence ID" value="GEU44558.1"/>
    <property type="molecule type" value="Genomic_DNA"/>
</dbReference>
<proteinExistence type="predicted"/>
<comment type="caution">
    <text evidence="2">The sequence shown here is derived from an EMBL/GenBank/DDBJ whole genome shotgun (WGS) entry which is preliminary data.</text>
</comment>
<dbReference type="PANTHER" id="PTHR31973">
    <property type="entry name" value="POLYPROTEIN, PUTATIVE-RELATED"/>
    <property type="match status" value="1"/>
</dbReference>
<name>A0A6L2K596_TANCI</name>
<accession>A0A6L2K596</accession>
<protein>
    <submittedName>
        <fullName evidence="2">Zinc finger, SWIM-type</fullName>
    </submittedName>
</protein>
<dbReference type="AlphaFoldDB" id="A0A6L2K596"/>
<gene>
    <name evidence="2" type="ORF">Tci_016536</name>
</gene>
<evidence type="ECO:0000313" key="2">
    <source>
        <dbReference type="EMBL" id="GEU44558.1"/>
    </source>
</evidence>
<organism evidence="2">
    <name type="scientific">Tanacetum cinerariifolium</name>
    <name type="common">Dalmatian daisy</name>
    <name type="synonym">Chrysanthemum cinerariifolium</name>
    <dbReference type="NCBI Taxonomy" id="118510"/>
    <lineage>
        <taxon>Eukaryota</taxon>
        <taxon>Viridiplantae</taxon>
        <taxon>Streptophyta</taxon>
        <taxon>Embryophyta</taxon>
        <taxon>Tracheophyta</taxon>
        <taxon>Spermatophyta</taxon>
        <taxon>Magnoliopsida</taxon>
        <taxon>eudicotyledons</taxon>
        <taxon>Gunneridae</taxon>
        <taxon>Pentapetalae</taxon>
        <taxon>asterids</taxon>
        <taxon>campanulids</taxon>
        <taxon>Asterales</taxon>
        <taxon>Asteraceae</taxon>
        <taxon>Asteroideae</taxon>
        <taxon>Anthemideae</taxon>
        <taxon>Anthemidinae</taxon>
        <taxon>Tanacetum</taxon>
    </lineage>
</organism>
<dbReference type="PANTHER" id="PTHR31973:SF190">
    <property type="entry name" value="MULE TRANSPOSASE DOMAIN-CONTAINING PROTEIN"/>
    <property type="match status" value="1"/>
</dbReference>
<reference evidence="2" key="1">
    <citation type="journal article" date="2019" name="Sci. Rep.">
        <title>Draft genome of Tanacetum cinerariifolium, the natural source of mosquito coil.</title>
        <authorList>
            <person name="Yamashiro T."/>
            <person name="Shiraishi A."/>
            <person name="Satake H."/>
            <person name="Nakayama K."/>
        </authorList>
    </citation>
    <scope>NUCLEOTIDE SEQUENCE</scope>
</reference>
<feature type="compositionally biased region" description="Low complexity" evidence="1">
    <location>
        <begin position="416"/>
        <end position="427"/>
    </location>
</feature>
<sequence length="516" mass="57049">MSTPTFAKTHNLIAFLEKTSESDGFEQIVDFLNTILKIKTINEVVRLQALIDGKKVVITKASIRHDLQLNDAKGTSCLPNAVIFEELTRIGAKTTSWNEFSGTIAFAITCLASNQKFNFSKYILDNLKKNLEAGVPFYMFPKFIQVFVNHQIGDLSYHSAFRAKAKAETVLKGDAQVQHALLRDYILELQKCNPNIIGKLECYKEGDPETTTRMIPQLVIILEGEMCTSVLGVSVWEGAEEVQSTIHIKAEKCKKMKLSQDMQLIQKLRDDQKLEGTGKQSRGCFQQLSIGPLTPAATLIFNKIKEASVNYIVDWNGLDLYQVKGPHGDQCVINLTDWNFSWRKWEVSGIPCKHTVTCIHDMADNGMEVGLQGSVKRTKYDVRRMHATKITLNAGTPFATRPSAVLASITPASTTPASATQASATTPFENPPSSQKMTKNHAKSDYEIMFAAMADFIIVVVEIDLYLGGASLDYVPMAWGSFVGDDAFTVFVHFHGVFDAALSVPAAACLSKTVLI</sequence>